<comment type="pathway">
    <text evidence="1">Cofactor biosynthesis; riboflavin biosynthesis.</text>
</comment>
<dbReference type="AlphaFoldDB" id="A0A9W4DVV1"/>
<dbReference type="Proteomes" id="UP001152519">
    <property type="component" value="Unassembled WGS sequence"/>
</dbReference>
<gene>
    <name evidence="6" type="ORF">SCOCK_520011</name>
</gene>
<proteinExistence type="predicted"/>
<dbReference type="Pfam" id="PF01872">
    <property type="entry name" value="RibD_C"/>
    <property type="match status" value="1"/>
</dbReference>
<evidence type="ECO:0000256" key="4">
    <source>
        <dbReference type="SAM" id="MobiDB-lite"/>
    </source>
</evidence>
<keyword evidence="3" id="KW-0560">Oxidoreductase</keyword>
<reference evidence="6" key="1">
    <citation type="submission" date="2021-05" db="EMBL/GenBank/DDBJ databases">
        <authorList>
            <person name="Arsene-Ploetze F."/>
        </authorList>
    </citation>
    <scope>NUCLEOTIDE SEQUENCE</scope>
    <source>
        <strain evidence="6">DSM 42138</strain>
    </source>
</reference>
<dbReference type="PANTHER" id="PTHR38011:SF7">
    <property type="entry name" value="2,5-DIAMINO-6-RIBOSYLAMINO-4(3H)-PYRIMIDINONE 5'-PHOSPHATE REDUCTASE"/>
    <property type="match status" value="1"/>
</dbReference>
<evidence type="ECO:0000313" key="7">
    <source>
        <dbReference type="Proteomes" id="UP001152519"/>
    </source>
</evidence>
<dbReference type="InterPro" id="IPR002734">
    <property type="entry name" value="RibDG_C"/>
</dbReference>
<dbReference type="RefSeq" id="WP_251497186.1">
    <property type="nucleotide sequence ID" value="NZ_CAJSLV010000084.1"/>
</dbReference>
<sequence length="269" mass="27943">MRRLYPSAGTADLYPPAGPADPDTDLDADLDTPGGLAAAYAYPAAREKHRPYLRANMVGSLDGASHADGRSAPLSSPADMRIFGTLRALADAVVVGAETVRREGYRPAKARKDFAAQRAAAGQSPAPAIAVVSRHLDLDFDAPLFREPVTPTVVLTCSAAPESRRAAAQAAGARLVLAGGDGVDPARAVAELVALGHTRLLHEGGPRLLAQFAAAGVLDELCLTVAPLLVGGAAPRVMNGLPVPEGPARFVPLSVLEEDGYLFTRYVRG</sequence>
<keyword evidence="2" id="KW-0521">NADP</keyword>
<feature type="domain" description="Bacterial bifunctional deaminase-reductase C-terminal" evidence="5">
    <location>
        <begin position="51"/>
        <end position="244"/>
    </location>
</feature>
<dbReference type="EMBL" id="CAJSLV010000084">
    <property type="protein sequence ID" value="CAG6397312.1"/>
    <property type="molecule type" value="Genomic_DNA"/>
</dbReference>
<evidence type="ECO:0000256" key="1">
    <source>
        <dbReference type="ARBA" id="ARBA00005104"/>
    </source>
</evidence>
<feature type="region of interest" description="Disordered" evidence="4">
    <location>
        <begin position="1"/>
        <end position="29"/>
    </location>
</feature>
<dbReference type="PANTHER" id="PTHR38011">
    <property type="entry name" value="DIHYDROFOLATE REDUCTASE FAMILY PROTEIN (AFU_ORTHOLOGUE AFUA_8G06820)"/>
    <property type="match status" value="1"/>
</dbReference>
<dbReference type="GO" id="GO:0008703">
    <property type="term" value="F:5-amino-6-(5-phosphoribosylamino)uracil reductase activity"/>
    <property type="evidence" value="ECO:0007669"/>
    <property type="project" value="InterPro"/>
</dbReference>
<keyword evidence="7" id="KW-1185">Reference proteome</keyword>
<protein>
    <submittedName>
        <fullName evidence="6">5-amino-6-(5-phosphoribosylamino)uracil reductase</fullName>
    </submittedName>
</protein>
<dbReference type="InterPro" id="IPR024072">
    <property type="entry name" value="DHFR-like_dom_sf"/>
</dbReference>
<evidence type="ECO:0000259" key="5">
    <source>
        <dbReference type="Pfam" id="PF01872"/>
    </source>
</evidence>
<dbReference type="SUPFAM" id="SSF53597">
    <property type="entry name" value="Dihydrofolate reductase-like"/>
    <property type="match status" value="1"/>
</dbReference>
<evidence type="ECO:0000256" key="2">
    <source>
        <dbReference type="ARBA" id="ARBA00022857"/>
    </source>
</evidence>
<dbReference type="InterPro" id="IPR050765">
    <property type="entry name" value="Riboflavin_Biosynth_HTPR"/>
</dbReference>
<organism evidence="6 7">
    <name type="scientific">Actinacidiphila cocklensis</name>
    <dbReference type="NCBI Taxonomy" id="887465"/>
    <lineage>
        <taxon>Bacteria</taxon>
        <taxon>Bacillati</taxon>
        <taxon>Actinomycetota</taxon>
        <taxon>Actinomycetes</taxon>
        <taxon>Kitasatosporales</taxon>
        <taxon>Streptomycetaceae</taxon>
        <taxon>Actinacidiphila</taxon>
    </lineage>
</organism>
<dbReference type="Gene3D" id="3.40.430.10">
    <property type="entry name" value="Dihydrofolate Reductase, subunit A"/>
    <property type="match status" value="1"/>
</dbReference>
<dbReference type="GO" id="GO:0009231">
    <property type="term" value="P:riboflavin biosynthetic process"/>
    <property type="evidence" value="ECO:0007669"/>
    <property type="project" value="InterPro"/>
</dbReference>
<comment type="caution">
    <text evidence="6">The sequence shown here is derived from an EMBL/GenBank/DDBJ whole genome shotgun (WGS) entry which is preliminary data.</text>
</comment>
<accession>A0A9W4DVV1</accession>
<evidence type="ECO:0000256" key="3">
    <source>
        <dbReference type="ARBA" id="ARBA00023002"/>
    </source>
</evidence>
<evidence type="ECO:0000313" key="6">
    <source>
        <dbReference type="EMBL" id="CAG6397312.1"/>
    </source>
</evidence>
<name>A0A9W4DVV1_9ACTN</name>